<comment type="caution">
    <text evidence="1">The sequence shown here is derived from an EMBL/GenBank/DDBJ whole genome shotgun (WGS) entry which is preliminary data.</text>
</comment>
<accession>A0AAD3XLY6</accession>
<sequence>MAISFSTEWFLRLRGPAMRCWIKARLWTITSVKSRACRGVRQKVGSDPWLHRAVLVAQGGLVSVIEFSAMSVLPPGDVGPCSESALMTRSPGTSPTP</sequence>
<dbReference type="EMBL" id="BSYO01000009">
    <property type="protein sequence ID" value="GMH09598.1"/>
    <property type="molecule type" value="Genomic_DNA"/>
</dbReference>
<keyword evidence="2" id="KW-1185">Reference proteome</keyword>
<dbReference type="AlphaFoldDB" id="A0AAD3XLY6"/>
<name>A0AAD3XLY6_NEPGR</name>
<protein>
    <submittedName>
        <fullName evidence="1">Uncharacterized protein</fullName>
    </submittedName>
</protein>
<proteinExistence type="predicted"/>
<evidence type="ECO:0000313" key="1">
    <source>
        <dbReference type="EMBL" id="GMH09598.1"/>
    </source>
</evidence>
<evidence type="ECO:0000313" key="2">
    <source>
        <dbReference type="Proteomes" id="UP001279734"/>
    </source>
</evidence>
<organism evidence="1 2">
    <name type="scientific">Nepenthes gracilis</name>
    <name type="common">Slender pitcher plant</name>
    <dbReference type="NCBI Taxonomy" id="150966"/>
    <lineage>
        <taxon>Eukaryota</taxon>
        <taxon>Viridiplantae</taxon>
        <taxon>Streptophyta</taxon>
        <taxon>Embryophyta</taxon>
        <taxon>Tracheophyta</taxon>
        <taxon>Spermatophyta</taxon>
        <taxon>Magnoliopsida</taxon>
        <taxon>eudicotyledons</taxon>
        <taxon>Gunneridae</taxon>
        <taxon>Pentapetalae</taxon>
        <taxon>Caryophyllales</taxon>
        <taxon>Nepenthaceae</taxon>
        <taxon>Nepenthes</taxon>
    </lineage>
</organism>
<reference evidence="1" key="1">
    <citation type="submission" date="2023-05" db="EMBL/GenBank/DDBJ databases">
        <title>Nepenthes gracilis genome sequencing.</title>
        <authorList>
            <person name="Fukushima K."/>
        </authorList>
    </citation>
    <scope>NUCLEOTIDE SEQUENCE</scope>
    <source>
        <strain evidence="1">SING2019-196</strain>
    </source>
</reference>
<dbReference type="Proteomes" id="UP001279734">
    <property type="component" value="Unassembled WGS sequence"/>
</dbReference>
<gene>
    <name evidence="1" type="ORF">Nepgr_011439</name>
</gene>